<evidence type="ECO:0000259" key="4">
    <source>
        <dbReference type="PROSITE" id="PS51292"/>
    </source>
</evidence>
<evidence type="ECO:0000256" key="1">
    <source>
        <dbReference type="ARBA" id="ARBA00022723"/>
    </source>
</evidence>
<dbReference type="GO" id="GO:0008270">
    <property type="term" value="F:zinc ion binding"/>
    <property type="evidence" value="ECO:0007669"/>
    <property type="project" value="UniProtKB-KW"/>
</dbReference>
<dbReference type="PROSITE" id="PS51292">
    <property type="entry name" value="ZF_RING_CH"/>
    <property type="match status" value="1"/>
</dbReference>
<feature type="domain" description="RING-CH-type" evidence="4">
    <location>
        <begin position="1"/>
        <end position="29"/>
    </location>
</feature>
<evidence type="ECO:0000256" key="2">
    <source>
        <dbReference type="ARBA" id="ARBA00022771"/>
    </source>
</evidence>
<proteinExistence type="predicted"/>
<dbReference type="AlphaFoldDB" id="A0A1I7ZMC1"/>
<keyword evidence="3" id="KW-0862">Zinc</keyword>
<protein>
    <submittedName>
        <fullName evidence="6">RING-CH-type domain-containing protein</fullName>
    </submittedName>
</protein>
<keyword evidence="1" id="KW-0479">Metal-binding</keyword>
<dbReference type="Proteomes" id="UP000095287">
    <property type="component" value="Unplaced"/>
</dbReference>
<dbReference type="InterPro" id="IPR011016">
    <property type="entry name" value="Znf_RING-CH"/>
</dbReference>
<evidence type="ECO:0000256" key="3">
    <source>
        <dbReference type="ARBA" id="ARBA00022833"/>
    </source>
</evidence>
<dbReference type="InterPro" id="IPR013083">
    <property type="entry name" value="Znf_RING/FYVE/PHD"/>
</dbReference>
<keyword evidence="2" id="KW-0863">Zinc-finger</keyword>
<dbReference type="Gene3D" id="3.30.40.10">
    <property type="entry name" value="Zinc/RING finger domain, C3HC4 (zinc finger)"/>
    <property type="match status" value="1"/>
</dbReference>
<evidence type="ECO:0000313" key="5">
    <source>
        <dbReference type="Proteomes" id="UP000095287"/>
    </source>
</evidence>
<sequence length="29" mass="3262">MADEEEVCRICFEDGSENPLFHPCRCSGS</sequence>
<dbReference type="Pfam" id="PF12906">
    <property type="entry name" value="RINGv"/>
    <property type="match status" value="1"/>
</dbReference>
<keyword evidence="5" id="KW-1185">Reference proteome</keyword>
<accession>A0A1I7ZMC1</accession>
<reference evidence="6" key="1">
    <citation type="submission" date="2016-11" db="UniProtKB">
        <authorList>
            <consortium name="WormBaseParasite"/>
        </authorList>
    </citation>
    <scope>IDENTIFICATION</scope>
</reference>
<dbReference type="SUPFAM" id="SSF57850">
    <property type="entry name" value="RING/U-box"/>
    <property type="match status" value="1"/>
</dbReference>
<name>A0A1I7ZMC1_9BILA</name>
<dbReference type="WBParaSite" id="L893_g27732.t1">
    <property type="protein sequence ID" value="L893_g27732.t1"/>
    <property type="gene ID" value="L893_g27732"/>
</dbReference>
<evidence type="ECO:0000313" key="6">
    <source>
        <dbReference type="WBParaSite" id="L893_g27732.t1"/>
    </source>
</evidence>
<organism evidence="5 6">
    <name type="scientific">Steinernema glaseri</name>
    <dbReference type="NCBI Taxonomy" id="37863"/>
    <lineage>
        <taxon>Eukaryota</taxon>
        <taxon>Metazoa</taxon>
        <taxon>Ecdysozoa</taxon>
        <taxon>Nematoda</taxon>
        <taxon>Chromadorea</taxon>
        <taxon>Rhabditida</taxon>
        <taxon>Tylenchina</taxon>
        <taxon>Panagrolaimomorpha</taxon>
        <taxon>Strongyloidoidea</taxon>
        <taxon>Steinernematidae</taxon>
        <taxon>Steinernema</taxon>
    </lineage>
</organism>